<dbReference type="InterPro" id="IPR037523">
    <property type="entry name" value="VOC_core"/>
</dbReference>
<evidence type="ECO:0000313" key="2">
    <source>
        <dbReference type="EMBL" id="CUU60431.1"/>
    </source>
</evidence>
<dbReference type="Gene3D" id="3.10.180.10">
    <property type="entry name" value="2,3-Dihydroxybiphenyl 1,2-Dioxygenase, domain 1"/>
    <property type="match status" value="1"/>
</dbReference>
<dbReference type="Proteomes" id="UP000198802">
    <property type="component" value="Unassembled WGS sequence"/>
</dbReference>
<reference evidence="3" key="1">
    <citation type="submission" date="2015-11" db="EMBL/GenBank/DDBJ databases">
        <authorList>
            <person name="Varghese N."/>
        </authorList>
    </citation>
    <scope>NUCLEOTIDE SEQUENCE [LARGE SCALE GENOMIC DNA]</scope>
    <source>
        <strain evidence="3">DSM 45899</strain>
    </source>
</reference>
<organism evidence="2 3">
    <name type="scientific">Parafrankia irregularis</name>
    <dbReference type="NCBI Taxonomy" id="795642"/>
    <lineage>
        <taxon>Bacteria</taxon>
        <taxon>Bacillati</taxon>
        <taxon>Actinomycetota</taxon>
        <taxon>Actinomycetes</taxon>
        <taxon>Frankiales</taxon>
        <taxon>Frankiaceae</taxon>
        <taxon>Parafrankia</taxon>
    </lineage>
</organism>
<dbReference type="PROSITE" id="PS51819">
    <property type="entry name" value="VOC"/>
    <property type="match status" value="1"/>
</dbReference>
<proteinExistence type="predicted"/>
<dbReference type="PANTHER" id="PTHR33993:SF14">
    <property type="entry name" value="GB|AAF24581.1"/>
    <property type="match status" value="1"/>
</dbReference>
<dbReference type="Pfam" id="PF00903">
    <property type="entry name" value="Glyoxalase"/>
    <property type="match status" value="1"/>
</dbReference>
<evidence type="ECO:0000313" key="3">
    <source>
        <dbReference type="Proteomes" id="UP000198802"/>
    </source>
</evidence>
<dbReference type="EMBL" id="FAOZ01000040">
    <property type="protein sequence ID" value="CUU60431.1"/>
    <property type="molecule type" value="Genomic_DNA"/>
</dbReference>
<dbReference type="RefSeq" id="WP_091285303.1">
    <property type="nucleotide sequence ID" value="NZ_FAOZ01000040.1"/>
</dbReference>
<dbReference type="InterPro" id="IPR029068">
    <property type="entry name" value="Glyas_Bleomycin-R_OHBP_Dase"/>
</dbReference>
<name>A0A0S4QZ39_9ACTN</name>
<feature type="domain" description="VOC" evidence="1">
    <location>
        <begin position="5"/>
        <end position="129"/>
    </location>
</feature>
<evidence type="ECO:0000259" key="1">
    <source>
        <dbReference type="PROSITE" id="PS51819"/>
    </source>
</evidence>
<gene>
    <name evidence="2" type="ORF">Ga0074812_1407</name>
</gene>
<keyword evidence="3" id="KW-1185">Reference proteome</keyword>
<accession>A0A0S4QZ39</accession>
<dbReference type="InterPro" id="IPR052164">
    <property type="entry name" value="Anthracycline_SecMetBiosynth"/>
</dbReference>
<dbReference type="InterPro" id="IPR004360">
    <property type="entry name" value="Glyas_Fos-R_dOase_dom"/>
</dbReference>
<protein>
    <recommendedName>
        <fullName evidence="1">VOC domain-containing protein</fullName>
    </recommendedName>
</protein>
<dbReference type="SUPFAM" id="SSF54593">
    <property type="entry name" value="Glyoxalase/Bleomycin resistance protein/Dihydroxybiphenyl dioxygenase"/>
    <property type="match status" value="1"/>
</dbReference>
<dbReference type="PANTHER" id="PTHR33993">
    <property type="entry name" value="GLYOXALASE-RELATED"/>
    <property type="match status" value="1"/>
</dbReference>
<dbReference type="AlphaFoldDB" id="A0A0S4QZ39"/>
<sequence>MRTPTFRFTKLVVSDLAVAESFYSGVFGMKVINRVMTDEHKYPLEEITLSSTGEPDTHVLVIARYLEHARPPAGSAWTGFVVPNIDVALAAVESAGGRIEVPVHGNAEFGTRAAIATDPDGHPIEIIQLMYASTPERRTFGR</sequence>